<sequence>MAIQSPRSSRGRSSRPSSTVVSIPPPFSPFTTFSGASTLTDMYEAPRSPSPARSVHSLMPIGVHPCEVEPSSSGVLPRYYAMSRSPSTSEPAPVMAEDAGESVPLLSRNGPDSGKWYRGPLFMTGVKLSVLFAVFSALVLGTFWFGMPKVEPEDRPALKLPRSFADLQGLNALLKKYKDLYPWRIMLCGVVAYLYVQAFTLPGSMYISILFGAAYGILPGLLLSCLCDSSGSILCYTLSSFLAPPLLELPYYRRMLEKWRKKIMGDPEKGTEAGKDSVFAFLLVLRILPLPPHWVANFVAPHLGIGMGTFWLTCFLGICPVSVIHVMIGSSLDQMTSAEDFKILSPRNIIGMAAVIVAVLIPVGLKRVFRTDFGDLSDQPEAAALDTADAQAVEFDEHGLPKRTATDAGVTLAGPSQGEPEREDSVASGRRSILPPMPGTRGKGKGEGTGKGKGRAILIDVVDDDPGGSAYELGIPDSTPAPAPAKKGFFKPLRGAQGYGTINIDPAEPRREASTSWWRLRG</sequence>
<feature type="region of interest" description="Disordered" evidence="6">
    <location>
        <begin position="397"/>
        <end position="453"/>
    </location>
</feature>
<dbReference type="RefSeq" id="XP_018282279.1">
    <property type="nucleotide sequence ID" value="XM_018421982.1"/>
</dbReference>
<keyword evidence="3 7" id="KW-1133">Transmembrane helix</keyword>
<feature type="transmembrane region" description="Helical" evidence="7">
    <location>
        <begin position="180"/>
        <end position="196"/>
    </location>
</feature>
<comment type="similarity">
    <text evidence="5">Belongs to the TMEM41 family.</text>
</comment>
<comment type="subcellular location">
    <subcellularLocation>
        <location evidence="1">Membrane</location>
        <topology evidence="1">Multi-pass membrane protein</topology>
    </subcellularLocation>
</comment>
<evidence type="ECO:0000256" key="5">
    <source>
        <dbReference type="ARBA" id="ARBA00025797"/>
    </source>
</evidence>
<feature type="transmembrane region" description="Helical" evidence="7">
    <location>
        <begin position="128"/>
        <end position="147"/>
    </location>
</feature>
<evidence type="ECO:0000313" key="9">
    <source>
        <dbReference type="EMBL" id="KLT45788.1"/>
    </source>
</evidence>
<accession>A0A0J0XXM2</accession>
<feature type="domain" description="VTT" evidence="8">
    <location>
        <begin position="202"/>
        <end position="330"/>
    </location>
</feature>
<dbReference type="InterPro" id="IPR032816">
    <property type="entry name" value="VTT_dom"/>
</dbReference>
<evidence type="ECO:0000256" key="6">
    <source>
        <dbReference type="SAM" id="MobiDB-lite"/>
    </source>
</evidence>
<protein>
    <recommendedName>
        <fullName evidence="8">VTT domain-containing protein</fullName>
    </recommendedName>
</protein>
<proteinExistence type="inferred from homology"/>
<feature type="transmembrane region" description="Helical" evidence="7">
    <location>
        <begin position="310"/>
        <end position="328"/>
    </location>
</feature>
<keyword evidence="10" id="KW-1185">Reference proteome</keyword>
<dbReference type="GO" id="GO:0005789">
    <property type="term" value="C:endoplasmic reticulum membrane"/>
    <property type="evidence" value="ECO:0007669"/>
    <property type="project" value="TreeGrafter"/>
</dbReference>
<evidence type="ECO:0000256" key="7">
    <source>
        <dbReference type="SAM" id="Phobius"/>
    </source>
</evidence>
<dbReference type="STRING" id="879819.A0A0J0XXM2"/>
<feature type="transmembrane region" description="Helical" evidence="7">
    <location>
        <begin position="229"/>
        <end position="252"/>
    </location>
</feature>
<organism evidence="9 10">
    <name type="scientific">Cutaneotrichosporon oleaginosum</name>
    <dbReference type="NCBI Taxonomy" id="879819"/>
    <lineage>
        <taxon>Eukaryota</taxon>
        <taxon>Fungi</taxon>
        <taxon>Dikarya</taxon>
        <taxon>Basidiomycota</taxon>
        <taxon>Agaricomycotina</taxon>
        <taxon>Tremellomycetes</taxon>
        <taxon>Trichosporonales</taxon>
        <taxon>Trichosporonaceae</taxon>
        <taxon>Cutaneotrichosporon</taxon>
    </lineage>
</organism>
<feature type="region of interest" description="Disordered" evidence="6">
    <location>
        <begin position="1"/>
        <end position="32"/>
    </location>
</feature>
<dbReference type="AlphaFoldDB" id="A0A0J0XXM2"/>
<dbReference type="EMBL" id="KQ087180">
    <property type="protein sequence ID" value="KLT45788.1"/>
    <property type="molecule type" value="Genomic_DNA"/>
</dbReference>
<dbReference type="Proteomes" id="UP000053611">
    <property type="component" value="Unassembled WGS sequence"/>
</dbReference>
<dbReference type="Pfam" id="PF09335">
    <property type="entry name" value="VTT_dom"/>
    <property type="match status" value="1"/>
</dbReference>
<dbReference type="GeneID" id="28982585"/>
<dbReference type="OrthoDB" id="3364966at2759"/>
<keyword evidence="2 7" id="KW-0812">Transmembrane</keyword>
<feature type="transmembrane region" description="Helical" evidence="7">
    <location>
        <begin position="349"/>
        <end position="369"/>
    </location>
</feature>
<dbReference type="GO" id="GO:0000045">
    <property type="term" value="P:autophagosome assembly"/>
    <property type="evidence" value="ECO:0007669"/>
    <property type="project" value="TreeGrafter"/>
</dbReference>
<evidence type="ECO:0000313" key="10">
    <source>
        <dbReference type="Proteomes" id="UP000053611"/>
    </source>
</evidence>
<keyword evidence="4 7" id="KW-0472">Membrane</keyword>
<evidence type="ECO:0000256" key="4">
    <source>
        <dbReference type="ARBA" id="ARBA00023136"/>
    </source>
</evidence>
<dbReference type="PANTHER" id="PTHR43220">
    <property type="match status" value="1"/>
</dbReference>
<dbReference type="PANTHER" id="PTHR43220:SF18">
    <property type="entry name" value="TRANSMEMBRANE PROTEIN 41B"/>
    <property type="match status" value="1"/>
</dbReference>
<dbReference type="InterPro" id="IPR045014">
    <property type="entry name" value="TM41A/B"/>
</dbReference>
<evidence type="ECO:0000259" key="8">
    <source>
        <dbReference type="Pfam" id="PF09335"/>
    </source>
</evidence>
<name>A0A0J0XXM2_9TREE</name>
<evidence type="ECO:0000256" key="1">
    <source>
        <dbReference type="ARBA" id="ARBA00004141"/>
    </source>
</evidence>
<reference evidence="9 10" key="1">
    <citation type="submission" date="2015-03" db="EMBL/GenBank/DDBJ databases">
        <title>Genomics and transcriptomics of the oil-accumulating basidiomycete yeast T. oleaginosus allow insights into substrate utilization and the diverse evolutionary trajectories of mating systems in fungi.</title>
        <authorList>
            <consortium name="DOE Joint Genome Institute"/>
            <person name="Kourist R."/>
            <person name="Kracht O."/>
            <person name="Bracharz F."/>
            <person name="Lipzen A."/>
            <person name="Nolan M."/>
            <person name="Ohm R."/>
            <person name="Grigoriev I."/>
            <person name="Sun S."/>
            <person name="Heitman J."/>
            <person name="Bruck T."/>
            <person name="Nowrousian M."/>
        </authorList>
    </citation>
    <scope>NUCLEOTIDE SEQUENCE [LARGE SCALE GENOMIC DNA]</scope>
    <source>
        <strain evidence="9 10">IBC0246</strain>
    </source>
</reference>
<evidence type="ECO:0000256" key="3">
    <source>
        <dbReference type="ARBA" id="ARBA00022989"/>
    </source>
</evidence>
<gene>
    <name evidence="9" type="ORF">CC85DRAFT_282420</name>
</gene>
<feature type="region of interest" description="Disordered" evidence="6">
    <location>
        <begin position="474"/>
        <end position="522"/>
    </location>
</feature>
<feature type="transmembrane region" description="Helical" evidence="7">
    <location>
        <begin position="203"/>
        <end position="223"/>
    </location>
</feature>
<evidence type="ECO:0000256" key="2">
    <source>
        <dbReference type="ARBA" id="ARBA00022692"/>
    </source>
</evidence>